<feature type="transmembrane region" description="Helical" evidence="1">
    <location>
        <begin position="107"/>
        <end position="127"/>
    </location>
</feature>
<evidence type="ECO:0000313" key="3">
    <source>
        <dbReference type="EMBL" id="KAA3438245.1"/>
    </source>
</evidence>
<dbReference type="RefSeq" id="WP_149091304.1">
    <property type="nucleotide sequence ID" value="NZ_VKKY01000002.1"/>
</dbReference>
<protein>
    <submittedName>
        <fullName evidence="3">DUF4126 family protein</fullName>
    </submittedName>
</protein>
<dbReference type="InterPro" id="IPR025196">
    <property type="entry name" value="DUF4126"/>
</dbReference>
<reference evidence="3 4" key="1">
    <citation type="submission" date="2019-07" db="EMBL/GenBank/DDBJ databases">
        <title>Rufibacter sp. nov., isolated from lake sediment.</title>
        <authorList>
            <person name="Qu J.-H."/>
        </authorList>
    </citation>
    <scope>NUCLEOTIDE SEQUENCE [LARGE SCALE GENOMIC DNA]</scope>
    <source>
        <strain evidence="3 4">NBS58-1</strain>
    </source>
</reference>
<accession>A0A5B6TG17</accession>
<feature type="transmembrane region" description="Helical" evidence="1">
    <location>
        <begin position="12"/>
        <end position="30"/>
    </location>
</feature>
<comment type="caution">
    <text evidence="3">The sequence shown here is derived from an EMBL/GenBank/DDBJ whole genome shotgun (WGS) entry which is preliminary data.</text>
</comment>
<feature type="domain" description="DUF4126" evidence="2">
    <location>
        <begin position="12"/>
        <end position="153"/>
    </location>
</feature>
<proteinExistence type="predicted"/>
<dbReference type="OrthoDB" id="9812409at2"/>
<keyword evidence="4" id="KW-1185">Reference proteome</keyword>
<dbReference type="Pfam" id="PF13548">
    <property type="entry name" value="DUF4126"/>
    <property type="match status" value="1"/>
</dbReference>
<sequence length="159" mass="16454">MELSLSSTHQKAFAMGAVAGMRAMTAPAILSNHFIDSPSLGLAGSNFNYLQKSGVATGMKILAFAEMFGDKIPKVPNRIAPIELLPRVFSGALVGATIAEANGESRITGGLLGIVGAVASSYAFYYLRKKLGKATGLPDAALALAEDALAVKLGTTILR</sequence>
<keyword evidence="1" id="KW-0812">Transmembrane</keyword>
<dbReference type="EMBL" id="VKKY01000002">
    <property type="protein sequence ID" value="KAA3438245.1"/>
    <property type="molecule type" value="Genomic_DNA"/>
</dbReference>
<name>A0A5B6TG17_9BACT</name>
<dbReference type="Proteomes" id="UP000324133">
    <property type="component" value="Unassembled WGS sequence"/>
</dbReference>
<evidence type="ECO:0000259" key="2">
    <source>
        <dbReference type="Pfam" id="PF13548"/>
    </source>
</evidence>
<evidence type="ECO:0000313" key="4">
    <source>
        <dbReference type="Proteomes" id="UP000324133"/>
    </source>
</evidence>
<keyword evidence="1" id="KW-0472">Membrane</keyword>
<evidence type="ECO:0000256" key="1">
    <source>
        <dbReference type="SAM" id="Phobius"/>
    </source>
</evidence>
<keyword evidence="1" id="KW-1133">Transmembrane helix</keyword>
<gene>
    <name evidence="3" type="ORF">FOA19_13375</name>
</gene>
<dbReference type="AlphaFoldDB" id="A0A5B6TG17"/>
<organism evidence="3 4">
    <name type="scientific">Rufibacter hautae</name>
    <dbReference type="NCBI Taxonomy" id="2595005"/>
    <lineage>
        <taxon>Bacteria</taxon>
        <taxon>Pseudomonadati</taxon>
        <taxon>Bacteroidota</taxon>
        <taxon>Cytophagia</taxon>
        <taxon>Cytophagales</taxon>
        <taxon>Hymenobacteraceae</taxon>
        <taxon>Rufibacter</taxon>
    </lineage>
</organism>